<feature type="coiled-coil region" evidence="5">
    <location>
        <begin position="336"/>
        <end position="371"/>
    </location>
</feature>
<sequence>MPVSQEVHFAHHLAANEKTTRDRALRKLARWIRAKSGRQDTVFTEESLMKLWKGLFFCMWMSDKPLIQQELANSIAGLVHCFAHRDQSLLFLDTFFKTMAREWFAIDRFRLEKFMLLVRRCFRQGVLLAYCGGWKDENIIDFCNTLKTTALCPKSQEIPLGLRLHVVDVFLQELARAHGGELTPEQAMLFLQPFLEILAQSNEETLVDAVRKNVFFLLLDLDREAAELGVDPSTVKVKACREADSEDSDEEEEDEDMYDEHGRVLEKGESSQDLPAVPFDYSVIADKLFDMLKARTLKPLNRAVITRMVKKFRTVLKEGLVRPPVEEVDVGDAITEDDIEAAANRLEEELEEELEEDREEVLRLKKEREKKKPSFGFDSTSGAYEYIFSADDSDDDQELDGEANDRKTHVKTEMDSDQEQTETASDFTSSDSDDSSGEDEETVQVKSVAKRPMKISSALRKQNNQSAEDGDKMPDVKREKKRRKRKAPLQDGEKGKIMKMLFRSPQNLVGLCPGRKLEGESVKLHGTARLMKPLKGGAKVENSESRSLNWRKSRLS</sequence>
<feature type="region of interest" description="Disordered" evidence="6">
    <location>
        <begin position="240"/>
        <end position="259"/>
    </location>
</feature>
<dbReference type="PANTHER" id="PTHR13026:SF0">
    <property type="entry name" value="RIBOSOMAL RNA PROCESSING 1B"/>
    <property type="match status" value="1"/>
</dbReference>
<dbReference type="GO" id="GO:0006364">
    <property type="term" value="P:rRNA processing"/>
    <property type="evidence" value="ECO:0007669"/>
    <property type="project" value="UniProtKB-KW"/>
</dbReference>
<keyword evidence="5" id="KW-0175">Coiled coil</keyword>
<dbReference type="GO" id="GO:0005634">
    <property type="term" value="C:nucleus"/>
    <property type="evidence" value="ECO:0007669"/>
    <property type="project" value="UniProtKB-SubCell"/>
</dbReference>
<name>G3ML24_AMBMU</name>
<evidence type="ECO:0000256" key="1">
    <source>
        <dbReference type="ARBA" id="ARBA00004123"/>
    </source>
</evidence>
<feature type="compositionally biased region" description="Basic and acidic residues" evidence="6">
    <location>
        <begin position="469"/>
        <end position="478"/>
    </location>
</feature>
<evidence type="ECO:0000256" key="2">
    <source>
        <dbReference type="ARBA" id="ARBA00006374"/>
    </source>
</evidence>
<accession>G3ML24</accession>
<evidence type="ECO:0000256" key="5">
    <source>
        <dbReference type="SAM" id="Coils"/>
    </source>
</evidence>
<dbReference type="GO" id="GO:0030688">
    <property type="term" value="C:preribosome, small subunit precursor"/>
    <property type="evidence" value="ECO:0007669"/>
    <property type="project" value="InterPro"/>
</dbReference>
<evidence type="ECO:0000256" key="6">
    <source>
        <dbReference type="SAM" id="MobiDB-lite"/>
    </source>
</evidence>
<dbReference type="InterPro" id="IPR010301">
    <property type="entry name" value="RRP1"/>
</dbReference>
<organism evidence="7">
    <name type="scientific">Amblyomma maculatum</name>
    <name type="common">Gulf Coast tick</name>
    <dbReference type="NCBI Taxonomy" id="34609"/>
    <lineage>
        <taxon>Eukaryota</taxon>
        <taxon>Metazoa</taxon>
        <taxon>Ecdysozoa</taxon>
        <taxon>Arthropoda</taxon>
        <taxon>Chelicerata</taxon>
        <taxon>Arachnida</taxon>
        <taxon>Acari</taxon>
        <taxon>Parasitiformes</taxon>
        <taxon>Ixodida</taxon>
        <taxon>Ixodoidea</taxon>
        <taxon>Ixodidae</taxon>
        <taxon>Amblyomminae</taxon>
        <taxon>Amblyomma</taxon>
    </lineage>
</organism>
<feature type="compositionally biased region" description="Low complexity" evidence="6">
    <location>
        <begin position="421"/>
        <end position="430"/>
    </location>
</feature>
<evidence type="ECO:0000313" key="7">
    <source>
        <dbReference type="EMBL" id="AEO34192.1"/>
    </source>
</evidence>
<evidence type="ECO:0000256" key="3">
    <source>
        <dbReference type="ARBA" id="ARBA00022552"/>
    </source>
</evidence>
<dbReference type="AlphaFoldDB" id="G3ML24"/>
<feature type="region of interest" description="Disordered" evidence="6">
    <location>
        <begin position="533"/>
        <end position="556"/>
    </location>
</feature>
<feature type="compositionally biased region" description="Basic and acidic residues" evidence="6">
    <location>
        <begin position="403"/>
        <end position="414"/>
    </location>
</feature>
<dbReference type="EMBL" id="JO842575">
    <property type="protein sequence ID" value="AEO34192.1"/>
    <property type="molecule type" value="mRNA"/>
</dbReference>
<comment type="subcellular location">
    <subcellularLocation>
        <location evidence="1">Nucleus</location>
    </subcellularLocation>
</comment>
<evidence type="ECO:0000256" key="4">
    <source>
        <dbReference type="ARBA" id="ARBA00023242"/>
    </source>
</evidence>
<feature type="compositionally biased region" description="Acidic residues" evidence="6">
    <location>
        <begin position="244"/>
        <end position="258"/>
    </location>
</feature>
<keyword evidence="4" id="KW-0539">Nucleus</keyword>
<feature type="region of interest" description="Disordered" evidence="6">
    <location>
        <begin position="388"/>
        <end position="498"/>
    </location>
</feature>
<dbReference type="PANTHER" id="PTHR13026">
    <property type="entry name" value="NNP-1 PROTEIN NOVEL NUCLEAR PROTEIN 1 NOP52"/>
    <property type="match status" value="1"/>
</dbReference>
<proteinExistence type="evidence at transcript level"/>
<comment type="similarity">
    <text evidence="2">Belongs to the RRP1 family.</text>
</comment>
<reference evidence="7" key="1">
    <citation type="journal article" date="2011" name="PLoS ONE">
        <title>A deep insight into the sialotranscriptome of the gulf coast tick, Amblyomma maculatum.</title>
        <authorList>
            <person name="Karim S."/>
            <person name="Singh P."/>
            <person name="Ribeiro J.M."/>
        </authorList>
    </citation>
    <scope>NUCLEOTIDE SEQUENCE</scope>
    <source>
        <tissue evidence="7">Salivary gland</tissue>
    </source>
</reference>
<feature type="compositionally biased region" description="Acidic residues" evidence="6">
    <location>
        <begin position="391"/>
        <end position="402"/>
    </location>
</feature>
<feature type="compositionally biased region" description="Acidic residues" evidence="6">
    <location>
        <begin position="431"/>
        <end position="442"/>
    </location>
</feature>
<keyword evidence="3" id="KW-0698">rRNA processing</keyword>
<protein>
    <submittedName>
        <fullName evidence="7">Uncharacterized protein</fullName>
    </submittedName>
</protein>
<dbReference type="Pfam" id="PF05997">
    <property type="entry name" value="Nop52"/>
    <property type="match status" value="1"/>
</dbReference>